<dbReference type="PANTHER" id="PTHR41287:SF1">
    <property type="entry name" value="PROTEIN YMFN"/>
    <property type="match status" value="1"/>
</dbReference>
<sequence length="561" mass="64416">MVVKPSPVLLTTWYANQVVEGNIIACNKVRQACQRHLNDLKRQGTEDFPWVFDEELAHRPIQFIEKFCKPSKGAFRQLTMQAWQHFSLGSVFGWVHKDTQIRRFKEALIFVARKQGKTTKIAGVTLYGASKDNEQGADIVLLANSMKQARLLFDEAKAMVKSSPALARRFRPLRDAIHFDTTFSKIEPQASDSEKLDGLNTHIGVFDEIHEYKDYKLINVIKNSRQSRTQPLLIYITTAGYQLDGPLVNYYEQGADVLNGDIIDERTFYYIAELDSVDEFDKPEMWIKANPNMGVSIKLADMIEDWEKAKRTPSERNDFITKRFNKFVSSNEASFLDYEVLKRNEKVIDYTTIKTSAVGGFDLSDSEDHTSAYLEWPIQETGEVALLGHTWVPQAKVDADNEKIDYQSLQEEGLLTIVPGEYVKKEYVYDWFVEQSKKYSIEKIMYDPAKAFGLVEMLQAYGFTCEIVRQGFITLGPALDDAKERFIDGNVIFNNNRLFRWYTNNVILVEDRNKNKMPTKQSRYRKIDGFAAFLNAHVEVMKKMVVAQGSGEISFVSINDL</sequence>
<accession>A0A0A3HR81</accession>
<organism evidence="3 4">
    <name type="scientific">Ureibacillus sinduriensis BLB-1 = JCM 15800</name>
    <dbReference type="NCBI Taxonomy" id="1384057"/>
    <lineage>
        <taxon>Bacteria</taxon>
        <taxon>Bacillati</taxon>
        <taxon>Bacillota</taxon>
        <taxon>Bacilli</taxon>
        <taxon>Bacillales</taxon>
        <taxon>Caryophanaceae</taxon>
        <taxon>Ureibacillus</taxon>
    </lineage>
</organism>
<dbReference type="EMBL" id="JPVO01000053">
    <property type="protein sequence ID" value="KGR74889.1"/>
    <property type="molecule type" value="Genomic_DNA"/>
</dbReference>
<evidence type="ECO:0000313" key="4">
    <source>
        <dbReference type="Proteomes" id="UP000030408"/>
    </source>
</evidence>
<keyword evidence="4" id="KW-1185">Reference proteome</keyword>
<feature type="domain" description="Terminase large subunit-like endonuclease" evidence="2">
    <location>
        <begin position="264"/>
        <end position="540"/>
    </location>
</feature>
<dbReference type="GO" id="GO:0004519">
    <property type="term" value="F:endonuclease activity"/>
    <property type="evidence" value="ECO:0007669"/>
    <property type="project" value="InterPro"/>
</dbReference>
<feature type="domain" description="Terminase large subunit-like ATPase" evidence="1">
    <location>
        <begin position="83"/>
        <end position="249"/>
    </location>
</feature>
<dbReference type="InterPro" id="IPR005021">
    <property type="entry name" value="Terminase_largesu-like"/>
</dbReference>
<dbReference type="Gene3D" id="3.40.50.300">
    <property type="entry name" value="P-loop containing nucleotide triphosphate hydrolases"/>
    <property type="match status" value="1"/>
</dbReference>
<dbReference type="AlphaFoldDB" id="A0A0A3HR81"/>
<dbReference type="eggNOG" id="COG4626">
    <property type="taxonomic scope" value="Bacteria"/>
</dbReference>
<dbReference type="Pfam" id="PF03354">
    <property type="entry name" value="TerL_ATPase"/>
    <property type="match status" value="1"/>
</dbReference>
<dbReference type="InterPro" id="IPR046462">
    <property type="entry name" value="TerL_nuclease"/>
</dbReference>
<dbReference type="Pfam" id="PF20441">
    <property type="entry name" value="TerL_nuclease"/>
    <property type="match status" value="1"/>
</dbReference>
<evidence type="ECO:0000259" key="2">
    <source>
        <dbReference type="Pfam" id="PF20441"/>
    </source>
</evidence>
<protein>
    <submittedName>
        <fullName evidence="3">Terminase</fullName>
    </submittedName>
</protein>
<reference evidence="3 4" key="1">
    <citation type="submission" date="2014-02" db="EMBL/GenBank/DDBJ databases">
        <title>Draft genome sequence of Lysinibacillus sinduriensis JCM 15800.</title>
        <authorList>
            <person name="Zhang F."/>
            <person name="Wang G."/>
            <person name="Zhang L."/>
        </authorList>
    </citation>
    <scope>NUCLEOTIDE SEQUENCE [LARGE SCALE GENOMIC DNA]</scope>
    <source>
        <strain evidence="3 4">JCM 15800</strain>
    </source>
</reference>
<gene>
    <name evidence="3" type="ORF">CD33_14125</name>
</gene>
<name>A0A0A3HR81_9BACL</name>
<dbReference type="STRING" id="1384057.CD33_14125"/>
<dbReference type="Proteomes" id="UP000030408">
    <property type="component" value="Unassembled WGS sequence"/>
</dbReference>
<evidence type="ECO:0000259" key="1">
    <source>
        <dbReference type="Pfam" id="PF03354"/>
    </source>
</evidence>
<evidence type="ECO:0000313" key="3">
    <source>
        <dbReference type="EMBL" id="KGR74889.1"/>
    </source>
</evidence>
<comment type="caution">
    <text evidence="3">The sequence shown here is derived from an EMBL/GenBank/DDBJ whole genome shotgun (WGS) entry which is preliminary data.</text>
</comment>
<dbReference type="InterPro" id="IPR027417">
    <property type="entry name" value="P-loop_NTPase"/>
</dbReference>
<dbReference type="InterPro" id="IPR046461">
    <property type="entry name" value="TerL_ATPase"/>
</dbReference>
<dbReference type="PANTHER" id="PTHR41287">
    <property type="match status" value="1"/>
</dbReference>
<proteinExistence type="predicted"/>